<dbReference type="GO" id="GO:0046872">
    <property type="term" value="F:metal ion binding"/>
    <property type="evidence" value="ECO:0007669"/>
    <property type="project" value="InterPro"/>
</dbReference>
<organism evidence="3 4">
    <name type="scientific">Methanospirillum lacunae</name>
    <dbReference type="NCBI Taxonomy" id="668570"/>
    <lineage>
        <taxon>Archaea</taxon>
        <taxon>Methanobacteriati</taxon>
        <taxon>Methanobacteriota</taxon>
        <taxon>Stenosarchaea group</taxon>
        <taxon>Methanomicrobia</taxon>
        <taxon>Methanomicrobiales</taxon>
        <taxon>Methanospirillaceae</taxon>
        <taxon>Methanospirillum</taxon>
    </lineage>
</organism>
<dbReference type="OrthoDB" id="125248at2157"/>
<dbReference type="Gene3D" id="3.40.50.280">
    <property type="entry name" value="Cobalamin-binding domain"/>
    <property type="match status" value="1"/>
</dbReference>
<accession>A0A2V2N1G9</accession>
<protein>
    <submittedName>
        <fullName evidence="3">Cobalamin-binding protein</fullName>
    </submittedName>
</protein>
<dbReference type="InterPro" id="IPR003759">
    <property type="entry name" value="Cbl-bd_cap"/>
</dbReference>
<dbReference type="Proteomes" id="UP000245657">
    <property type="component" value="Unassembled WGS sequence"/>
</dbReference>
<dbReference type="Pfam" id="PF02310">
    <property type="entry name" value="B12-binding"/>
    <property type="match status" value="1"/>
</dbReference>
<keyword evidence="4" id="KW-1185">Reference proteome</keyword>
<comment type="similarity">
    <text evidence="1">Belongs to the methylamine corrinoid protein family.</text>
</comment>
<evidence type="ECO:0000313" key="4">
    <source>
        <dbReference type="Proteomes" id="UP000245657"/>
    </source>
</evidence>
<dbReference type="RefSeq" id="WP_109969797.1">
    <property type="nucleotide sequence ID" value="NZ_CP176093.1"/>
</dbReference>
<evidence type="ECO:0000256" key="1">
    <source>
        <dbReference type="ARBA" id="ARBA00010854"/>
    </source>
</evidence>
<dbReference type="EMBL" id="QGMY01000014">
    <property type="protein sequence ID" value="PWR70368.1"/>
    <property type="molecule type" value="Genomic_DNA"/>
</dbReference>
<dbReference type="InterPro" id="IPR036594">
    <property type="entry name" value="Meth_synthase_dom"/>
</dbReference>
<dbReference type="Gene3D" id="1.10.1240.10">
    <property type="entry name" value="Methionine synthase domain"/>
    <property type="match status" value="1"/>
</dbReference>
<sequence length="212" mass="23544">MALDKIDNRVVDLITALINMDRLKIREILNPEDGVIFKEQIIDTIIVPALDEIGKRWEEGTVAISQVYMAGILIEEMISSMVPDIKSNLKNEKKLATVVLEDYHMLGERIVSAYLIGAGYTPIRYGRRNVQEVLSLVSHDNIKYLIISTLMLPSALRIKEVTTGLEGKGVKVIVGGAPFRFDPELGKEVGADRVCFTASDAVTAIRELEIMS</sequence>
<dbReference type="GO" id="GO:0031419">
    <property type="term" value="F:cobalamin binding"/>
    <property type="evidence" value="ECO:0007669"/>
    <property type="project" value="InterPro"/>
</dbReference>
<comment type="caution">
    <text evidence="3">The sequence shown here is derived from an EMBL/GenBank/DDBJ whole genome shotgun (WGS) entry which is preliminary data.</text>
</comment>
<dbReference type="PROSITE" id="PS51332">
    <property type="entry name" value="B12_BINDING"/>
    <property type="match status" value="1"/>
</dbReference>
<dbReference type="SUPFAM" id="SSF52242">
    <property type="entry name" value="Cobalamin (vitamin B12)-binding domain"/>
    <property type="match status" value="1"/>
</dbReference>
<evidence type="ECO:0000313" key="3">
    <source>
        <dbReference type="EMBL" id="PWR70368.1"/>
    </source>
</evidence>
<dbReference type="AlphaFoldDB" id="A0A2V2N1G9"/>
<dbReference type="InterPro" id="IPR006158">
    <property type="entry name" value="Cobalamin-bd"/>
</dbReference>
<feature type="domain" description="B12-binding" evidence="2">
    <location>
        <begin position="91"/>
        <end position="212"/>
    </location>
</feature>
<dbReference type="InterPro" id="IPR036724">
    <property type="entry name" value="Cobalamin-bd_sf"/>
</dbReference>
<proteinExistence type="inferred from homology"/>
<evidence type="ECO:0000259" key="2">
    <source>
        <dbReference type="PROSITE" id="PS51332"/>
    </source>
</evidence>
<name>A0A2V2N1G9_9EURY</name>
<dbReference type="GeneID" id="97547583"/>
<gene>
    <name evidence="3" type="ORF">DK846_14910</name>
</gene>
<dbReference type="Pfam" id="PF02607">
    <property type="entry name" value="B12-binding_2"/>
    <property type="match status" value="1"/>
</dbReference>
<reference evidence="3 4" key="1">
    <citation type="submission" date="2018-05" db="EMBL/GenBank/DDBJ databases">
        <title>Draft genome of Methanospirillum lacunae Ki8-1.</title>
        <authorList>
            <person name="Dueholm M.S."/>
            <person name="Nielsen P.H."/>
            <person name="Bakmann L.F."/>
            <person name="Otzen D.E."/>
        </authorList>
    </citation>
    <scope>NUCLEOTIDE SEQUENCE [LARGE SCALE GENOMIC DNA]</scope>
    <source>
        <strain evidence="3 4">Ki8-1</strain>
    </source>
</reference>